<reference evidence="1" key="1">
    <citation type="submission" date="2017-08" db="EMBL/GenBank/DDBJ databases">
        <authorList>
            <consortium name="Urmite Genomes"/>
        </authorList>
    </citation>
    <scope>NUCLEOTIDE SEQUENCE [LARGE SCALE GENOMIC DNA]</scope>
    <source>
        <strain evidence="1">IHUMI-LCC2</strain>
    </source>
</reference>
<dbReference type="Proteomes" id="UP000236316">
    <property type="component" value="Segment"/>
</dbReference>
<dbReference type="KEGG" id="vg:35382494"/>
<accession>A0A2I2L4X9</accession>
<keyword evidence="2" id="KW-1185">Reference proteome</keyword>
<proteinExistence type="predicted"/>
<dbReference type="GeneID" id="35382494"/>
<organism evidence="1">
    <name type="scientific">Orpheovirus IHUMI-LCC2</name>
    <dbReference type="NCBI Taxonomy" id="2023057"/>
    <lineage>
        <taxon>Viruses</taxon>
        <taxon>Varidnaviria</taxon>
        <taxon>Bamfordvirae</taxon>
        <taxon>Nucleocytoviricota</taxon>
        <taxon>Megaviricetes</taxon>
        <taxon>Pimascovirales</taxon>
        <taxon>Ocovirineae</taxon>
        <taxon>Orpheoviridae</taxon>
        <taxon>Alphaorpheovirus</taxon>
        <taxon>Alphaorpheovirus massiliense</taxon>
    </lineage>
</organism>
<gene>
    <name evidence="1" type="ORF">ORPV_680</name>
</gene>
<name>A0A2I2L4X9_9VIRU</name>
<dbReference type="RefSeq" id="YP_009448886.1">
    <property type="nucleotide sequence ID" value="NC_036594.1"/>
</dbReference>
<dbReference type="EMBL" id="LT906555">
    <property type="protein sequence ID" value="SNW62584.1"/>
    <property type="molecule type" value="Genomic_DNA"/>
</dbReference>
<protein>
    <submittedName>
        <fullName evidence="1">Uncharacterized protein</fullName>
    </submittedName>
</protein>
<evidence type="ECO:0000313" key="2">
    <source>
        <dbReference type="Proteomes" id="UP000236316"/>
    </source>
</evidence>
<evidence type="ECO:0000313" key="1">
    <source>
        <dbReference type="EMBL" id="SNW62584.1"/>
    </source>
</evidence>
<sequence>MEELPSEIIFHHILLSNLQVYSSLHRVSKKFYKLGKKINAKLHFLKPKLKITKLGKNSEIIEKYYIMKNERSENDGEIRVGKYESRSVIYDNGNDITLDSVICYYRDGLLHGSYTIKHAFSTSVSHYNNGMIL</sequence>